<dbReference type="EMBL" id="JAVDTI010000002">
    <property type="protein sequence ID" value="MDR6804711.1"/>
    <property type="molecule type" value="Genomic_DNA"/>
</dbReference>
<evidence type="ECO:0000313" key="3">
    <source>
        <dbReference type="Proteomes" id="UP001264980"/>
    </source>
</evidence>
<dbReference type="RefSeq" id="WP_309981987.1">
    <property type="nucleotide sequence ID" value="NZ_JAVDTI010000002.1"/>
</dbReference>
<sequence length="235" mass="26407">MTRIVLVFAASVMMLSCGVLKNSPKYKMTDGVYNTKIGEQKKQVYVENADDSMLVYRLEPGWKTNSYSGKAMKPTIYPRGVDKEIAASRYWKSSFDLDILTTPFKYRPSTSSFTPQLSNHLNGALYVGYRNDTYELSYKSNPIGKLHQRVTHLGFSAGLATGIGVTPLNPWVTDNNINVEYDGFIWSKAVCILMAVEKLNFGLALGMDHLLDSNKKYWIYQGKPYLGLTVGLNLN</sequence>
<organism evidence="2 3">
    <name type="scientific">Dyadobacter fermentans</name>
    <dbReference type="NCBI Taxonomy" id="94254"/>
    <lineage>
        <taxon>Bacteria</taxon>
        <taxon>Pseudomonadati</taxon>
        <taxon>Bacteroidota</taxon>
        <taxon>Cytophagia</taxon>
        <taxon>Cytophagales</taxon>
        <taxon>Spirosomataceae</taxon>
        <taxon>Dyadobacter</taxon>
    </lineage>
</organism>
<dbReference type="PROSITE" id="PS51257">
    <property type="entry name" value="PROKAR_LIPOPROTEIN"/>
    <property type="match status" value="1"/>
</dbReference>
<accession>A0ABU1QU90</accession>
<name>A0ABU1QU90_9BACT</name>
<evidence type="ECO:0008006" key="4">
    <source>
        <dbReference type="Google" id="ProtNLM"/>
    </source>
</evidence>
<protein>
    <recommendedName>
        <fullName evidence="4">Lipoprotein</fullName>
    </recommendedName>
</protein>
<keyword evidence="3" id="KW-1185">Reference proteome</keyword>
<dbReference type="Proteomes" id="UP001264980">
    <property type="component" value="Unassembled WGS sequence"/>
</dbReference>
<proteinExistence type="predicted"/>
<gene>
    <name evidence="2" type="ORF">J2W84_001757</name>
</gene>
<feature type="chain" id="PRO_5045881951" description="Lipoprotein" evidence="1">
    <location>
        <begin position="22"/>
        <end position="235"/>
    </location>
</feature>
<feature type="signal peptide" evidence="1">
    <location>
        <begin position="1"/>
        <end position="21"/>
    </location>
</feature>
<evidence type="ECO:0000313" key="2">
    <source>
        <dbReference type="EMBL" id="MDR6804711.1"/>
    </source>
</evidence>
<evidence type="ECO:0000256" key="1">
    <source>
        <dbReference type="SAM" id="SignalP"/>
    </source>
</evidence>
<keyword evidence="1" id="KW-0732">Signal</keyword>
<comment type="caution">
    <text evidence="2">The sequence shown here is derived from an EMBL/GenBank/DDBJ whole genome shotgun (WGS) entry which is preliminary data.</text>
</comment>
<reference evidence="2 3" key="1">
    <citation type="submission" date="2023-07" db="EMBL/GenBank/DDBJ databases">
        <title>Sorghum-associated microbial communities from plants grown in Nebraska, USA.</title>
        <authorList>
            <person name="Schachtman D."/>
        </authorList>
    </citation>
    <scope>NUCLEOTIDE SEQUENCE [LARGE SCALE GENOMIC DNA]</scope>
    <source>
        <strain evidence="2 3">BE57</strain>
    </source>
</reference>